<evidence type="ECO:0000313" key="1">
    <source>
        <dbReference type="EMBL" id="MBB5183058.1"/>
    </source>
</evidence>
<keyword evidence="2" id="KW-1185">Reference proteome</keyword>
<reference evidence="1 2" key="1">
    <citation type="submission" date="2020-08" db="EMBL/GenBank/DDBJ databases">
        <title>Genomic Encyclopedia of Type Strains, Phase IV (KMG-IV): sequencing the most valuable type-strain genomes for metagenomic binning, comparative biology and taxonomic classification.</title>
        <authorList>
            <person name="Goeker M."/>
        </authorList>
    </citation>
    <scope>NUCLEOTIDE SEQUENCE [LARGE SCALE GENOMIC DNA]</scope>
    <source>
        <strain evidence="1 2">DSM 25799</strain>
    </source>
</reference>
<dbReference type="RefSeq" id="WP_221248034.1">
    <property type="nucleotide sequence ID" value="NZ_JACHHK010000003.1"/>
</dbReference>
<dbReference type="AlphaFoldDB" id="A0A7W8CWV7"/>
<name>A0A7W8CWV7_9FIRM</name>
<dbReference type="EMBL" id="JACHHK010000003">
    <property type="protein sequence ID" value="MBB5183058.1"/>
    <property type="molecule type" value="Genomic_DNA"/>
</dbReference>
<organism evidence="1 2">
    <name type="scientific">Catenisphaera adipataccumulans</name>
    <dbReference type="NCBI Taxonomy" id="700500"/>
    <lineage>
        <taxon>Bacteria</taxon>
        <taxon>Bacillati</taxon>
        <taxon>Bacillota</taxon>
        <taxon>Erysipelotrichia</taxon>
        <taxon>Erysipelotrichales</taxon>
        <taxon>Erysipelotrichaceae</taxon>
        <taxon>Catenisphaera</taxon>
    </lineage>
</organism>
<sequence>MMNMAPDYLHSTREERLSFIQKMYQCRSNCEMCGICTLFHRKDPLDVFEDYIDGRRDYTEILMEYR</sequence>
<protein>
    <submittedName>
        <fullName evidence="1">Recombinational DNA repair protein RecR</fullName>
    </submittedName>
</protein>
<dbReference type="Proteomes" id="UP000539953">
    <property type="component" value="Unassembled WGS sequence"/>
</dbReference>
<comment type="caution">
    <text evidence="1">The sequence shown here is derived from an EMBL/GenBank/DDBJ whole genome shotgun (WGS) entry which is preliminary data.</text>
</comment>
<gene>
    <name evidence="1" type="ORF">HNQ47_001078</name>
</gene>
<accession>A0A7W8CWV7</accession>
<evidence type="ECO:0000313" key="2">
    <source>
        <dbReference type="Proteomes" id="UP000539953"/>
    </source>
</evidence>
<proteinExistence type="predicted"/>